<protein>
    <submittedName>
        <fullName evidence="1">Uncharacterized protein</fullName>
    </submittedName>
</protein>
<organism evidence="1 2">
    <name type="scientific">Paenibacillus odorifer</name>
    <dbReference type="NCBI Taxonomy" id="189426"/>
    <lineage>
        <taxon>Bacteria</taxon>
        <taxon>Bacillati</taxon>
        <taxon>Bacillota</taxon>
        <taxon>Bacilli</taxon>
        <taxon>Bacillales</taxon>
        <taxon>Paenibacillaceae</taxon>
        <taxon>Paenibacillus</taxon>
    </lineage>
</organism>
<comment type="caution">
    <text evidence="1">The sequence shown here is derived from an EMBL/GenBank/DDBJ whole genome shotgun (WGS) entry which is preliminary data.</text>
</comment>
<proteinExistence type="predicted"/>
<dbReference type="RefSeq" id="WP_076179488.1">
    <property type="nucleotide sequence ID" value="NZ_MKQP01000040.1"/>
</dbReference>
<name>A0A1R0X1E6_9BACL</name>
<accession>A0A1R0X1E6</accession>
<dbReference type="AlphaFoldDB" id="A0A1R0X1E6"/>
<sequence length="97" mass="11151">MTLNTIDKLVSNEGWNIQSWRFRYGTELWVIASPLAEQLDQIREITEGADIEAIELASYFNNEGSWLPVVSAKNISEGLEMLEQKIKVFENIEEWCG</sequence>
<dbReference type="Proteomes" id="UP000187465">
    <property type="component" value="Unassembled WGS sequence"/>
</dbReference>
<evidence type="ECO:0000313" key="2">
    <source>
        <dbReference type="Proteomes" id="UP000187465"/>
    </source>
</evidence>
<gene>
    <name evidence="1" type="ORF">BJP51_26375</name>
</gene>
<dbReference type="EMBL" id="MKQP01000040">
    <property type="protein sequence ID" value="OMD26721.1"/>
    <property type="molecule type" value="Genomic_DNA"/>
</dbReference>
<reference evidence="1 2" key="1">
    <citation type="submission" date="2016-10" db="EMBL/GenBank/DDBJ databases">
        <title>Paenibacillus species isolates.</title>
        <authorList>
            <person name="Beno S.M."/>
        </authorList>
    </citation>
    <scope>NUCLEOTIDE SEQUENCE [LARGE SCALE GENOMIC DNA]</scope>
    <source>
        <strain evidence="1 2">FSL H7-0604</strain>
    </source>
</reference>
<evidence type="ECO:0000313" key="1">
    <source>
        <dbReference type="EMBL" id="OMD26721.1"/>
    </source>
</evidence>